<feature type="domain" description="Reverse transcriptase" evidence="3">
    <location>
        <begin position="782"/>
        <end position="991"/>
    </location>
</feature>
<dbReference type="InterPro" id="IPR015095">
    <property type="entry name" value="AlkB_hom8_N"/>
</dbReference>
<accession>A0A5C6P345</accession>
<dbReference type="PROSITE" id="PS50878">
    <property type="entry name" value="RT_POL"/>
    <property type="match status" value="1"/>
</dbReference>
<dbReference type="PANTHER" id="PTHR19446">
    <property type="entry name" value="REVERSE TRANSCRIPTASES"/>
    <property type="match status" value="1"/>
</dbReference>
<dbReference type="Pfam" id="PF09004">
    <property type="entry name" value="ALKBH8_N"/>
    <property type="match status" value="1"/>
</dbReference>
<dbReference type="Pfam" id="PF00078">
    <property type="entry name" value="RVT_1"/>
    <property type="match status" value="1"/>
</dbReference>
<organism evidence="4 5">
    <name type="scientific">Takifugu flavidus</name>
    <name type="common">sansaifugu</name>
    <dbReference type="NCBI Taxonomy" id="433684"/>
    <lineage>
        <taxon>Eukaryota</taxon>
        <taxon>Metazoa</taxon>
        <taxon>Chordata</taxon>
        <taxon>Craniata</taxon>
        <taxon>Vertebrata</taxon>
        <taxon>Euteleostomi</taxon>
        <taxon>Actinopterygii</taxon>
        <taxon>Neopterygii</taxon>
        <taxon>Teleostei</taxon>
        <taxon>Neoteleostei</taxon>
        <taxon>Acanthomorphata</taxon>
        <taxon>Eupercaria</taxon>
        <taxon>Tetraodontiformes</taxon>
        <taxon>Tetradontoidea</taxon>
        <taxon>Tetraodontidae</taxon>
        <taxon>Takifugu</taxon>
    </lineage>
</organism>
<dbReference type="InterPro" id="IPR000477">
    <property type="entry name" value="RT_dom"/>
</dbReference>
<dbReference type="EMBL" id="RHFK02000007">
    <property type="protein sequence ID" value="TWW73488.1"/>
    <property type="molecule type" value="Genomic_DNA"/>
</dbReference>
<gene>
    <name evidence="4" type="ORF">D4764_15G0008820</name>
</gene>
<evidence type="ECO:0000256" key="1">
    <source>
        <dbReference type="SAM" id="Coils"/>
    </source>
</evidence>
<evidence type="ECO:0000256" key="2">
    <source>
        <dbReference type="SAM" id="MobiDB-lite"/>
    </source>
</evidence>
<dbReference type="GO" id="GO:0016706">
    <property type="term" value="F:2-oxoglutarate-dependent dioxygenase activity"/>
    <property type="evidence" value="ECO:0007669"/>
    <property type="project" value="InterPro"/>
</dbReference>
<keyword evidence="5" id="KW-1185">Reference proteome</keyword>
<protein>
    <recommendedName>
        <fullName evidence="3">Reverse transcriptase domain-containing protein</fullName>
    </recommendedName>
</protein>
<feature type="region of interest" description="Disordered" evidence="2">
    <location>
        <begin position="498"/>
        <end position="539"/>
    </location>
</feature>
<dbReference type="CDD" id="cd01650">
    <property type="entry name" value="RT_nLTR_like"/>
    <property type="match status" value="2"/>
</dbReference>
<dbReference type="AlphaFoldDB" id="A0A5C6P345"/>
<feature type="region of interest" description="Disordered" evidence="2">
    <location>
        <begin position="426"/>
        <end position="453"/>
    </location>
</feature>
<dbReference type="Proteomes" id="UP000324091">
    <property type="component" value="Chromosome 15"/>
</dbReference>
<evidence type="ECO:0000313" key="4">
    <source>
        <dbReference type="EMBL" id="TWW73488.1"/>
    </source>
</evidence>
<dbReference type="GO" id="GO:0008168">
    <property type="term" value="F:methyltransferase activity"/>
    <property type="evidence" value="ECO:0007669"/>
    <property type="project" value="InterPro"/>
</dbReference>
<proteinExistence type="predicted"/>
<reference evidence="4 5" key="1">
    <citation type="submission" date="2019-04" db="EMBL/GenBank/DDBJ databases">
        <title>Chromosome genome assembly for Takifugu flavidus.</title>
        <authorList>
            <person name="Xiao S."/>
        </authorList>
    </citation>
    <scope>NUCLEOTIDE SEQUENCE [LARGE SCALE GENOMIC DNA]</scope>
    <source>
        <strain evidence="4">HTHZ2018</strain>
        <tissue evidence="4">Muscle</tissue>
    </source>
</reference>
<feature type="coiled-coil region" evidence="1">
    <location>
        <begin position="614"/>
        <end position="656"/>
    </location>
</feature>
<evidence type="ECO:0000259" key="3">
    <source>
        <dbReference type="PROSITE" id="PS50878"/>
    </source>
</evidence>
<sequence>MNFSPYIPDTSHPGPCPSPPPTPPCSSLSLTPHQVRKALKKNRARKATGPDSISSRLLKSCADQLCGIFSHMFNLSLKLGRVPQLWETSCIVPVPKTPHPKELNSYRPFAYQPSIGVDDAVIYLLHTALTHLEKAGSTVRIMFFDFSSAFNTIQPRLLGDKLQGTVLAPFLFTLYTADFSYNTSSCHLQMFSDDSAAVGLITDGDDTEYRELIQGFVDWSLRNNLQINAGKTKELVVDFHRRNNPPPAPVNILGTDVDVVESYKYLGVHLNNNLDWSHNTDALVKKGNSRLFLLRRLRSFGAQGPLLRTFYDSVVGSAIFYGIVCWSSSITDRDRKRMDRLVRRASSVMGCPLDSVEVVGNGRMMAKLSSMLNNTSHPLQDTFQHWAAPSVTTKNSLVDYWKDSWQLGKTAPETVWVSTPAGIFRKKETKQATESPTEKHPQEIPRGGEDEISNRTDLTLMTPAMEMTTTVTCICSKLCKNQRGLKIHQARMKCLEREVEVQRTGPGPGETQEEPGQEATHRSQSLHVPEPPNPNRVVQQQRIKWPRANRRSEWLQFDEDVSNIIQATAKGDVDSRLQAMSTIIVSYGSERFGRIEKGNTETTSYTMNRRSFKIHQLRKELRTLKKQFKRASDGDKQALKELYIILRKKLKTLRRAEWHRRRGRERARKRAAFIANPFRFSKQLLGDKRSGRLECSREEVNCFLQNTMSDPLRGQDLGPNRALISPAPPSAEFKLAEPSLKEDEEVIKAARSASSPGPSGVPYFVYKRCPEILRHLWKALKVIWRRGRVADQWRSAEGLWIPKEEDSKNINQFRTISLLSVEGKVFFSIISRRLTEFLLKNNYIDTSVQKGGIPGVPGCLEHNGVVTQLIREAHESKGELAVLWLDLTNAYGSIPHKLVELALHLHHVPSKIKDLILDYYNNFSLRVTSGSVTSDWHRLEKGIITGCTISVVLFVLAMNMVVKAAEVECRGPLSRSGVRQPPIRAYISPRV</sequence>
<feature type="compositionally biased region" description="Pro residues" evidence="2">
    <location>
        <begin position="14"/>
        <end position="24"/>
    </location>
</feature>
<keyword evidence="1" id="KW-0175">Coiled coil</keyword>
<feature type="region of interest" description="Disordered" evidence="2">
    <location>
        <begin position="1"/>
        <end position="27"/>
    </location>
</feature>
<name>A0A5C6P345_9TELE</name>
<comment type="caution">
    <text evidence="4">The sequence shown here is derived from an EMBL/GenBank/DDBJ whole genome shotgun (WGS) entry which is preliminary data.</text>
</comment>
<evidence type="ECO:0000313" key="5">
    <source>
        <dbReference type="Proteomes" id="UP000324091"/>
    </source>
</evidence>